<dbReference type="PANTHER" id="PTHR43135:SF3">
    <property type="entry name" value="ALPHA-D-RIBOSE 1-METHYLPHOSPHONATE 5-TRIPHOSPHATE DIPHOSPHATASE"/>
    <property type="match status" value="1"/>
</dbReference>
<proteinExistence type="predicted"/>
<dbReference type="OrthoDB" id="9802793at2"/>
<accession>Q2N6V0</accession>
<dbReference type="Proteomes" id="UP000008808">
    <property type="component" value="Chromosome"/>
</dbReference>
<sequence length="459" mass="47336">MKRFLSLAVSAIALAASPAAAQDVAITNATVATGDGSDPIEGATVVVRGGRVVAAGSGVGAPAGMPVIDGSGMWVTPGMFSPLTTLGLWDVGAVQSSNDQSASDSPFSAALDVATALNPSSQHVAVNRAGGVTRASILSFPSSSIFGGQGAIVDLGADADMLVRRRAFQYVAMGEQGARIAGGSRTASHALLRNALREARQYGRDAQIPGGSAAPERNPTGDDIGVDPRLIDSRSERGNDVLLTRFDAAALVPVVRGEQPLYVGVERASDIRQVLALKREFPRIDLVLVGASEGWLAANEIAAAGVPVITDPVGNLPEAFEELAATQSNVGRMVRAGVKVAIGGLTNGIEKPLNATQYAGNLVALGKIPGAAGLSWGQAFATITSAPAEISGYGGRFGVLAPGAAGDLVIWDGDPLELSSAPTRVFIDGVEQPLDNHQTRLRDRYRDLDESDLPKAYDW</sequence>
<dbReference type="EMBL" id="CP000157">
    <property type="protein sequence ID" value="ABC64591.1"/>
    <property type="molecule type" value="Genomic_DNA"/>
</dbReference>
<dbReference type="SUPFAM" id="SSF51556">
    <property type="entry name" value="Metallo-dependent hydrolases"/>
    <property type="match status" value="1"/>
</dbReference>
<dbReference type="Pfam" id="PF07969">
    <property type="entry name" value="Amidohydro_3"/>
    <property type="match status" value="1"/>
</dbReference>
<evidence type="ECO:0000256" key="2">
    <source>
        <dbReference type="SAM" id="SignalP"/>
    </source>
</evidence>
<keyword evidence="2" id="KW-0732">Signal</keyword>
<feature type="signal peptide" evidence="2">
    <location>
        <begin position="1"/>
        <end position="21"/>
    </location>
</feature>
<evidence type="ECO:0000313" key="4">
    <source>
        <dbReference type="EMBL" id="ABC64591.1"/>
    </source>
</evidence>
<dbReference type="SUPFAM" id="SSF51338">
    <property type="entry name" value="Composite domain of metallo-dependent hydrolases"/>
    <property type="match status" value="1"/>
</dbReference>
<feature type="chain" id="PRO_5004213007" description="Amidohydrolase 3 domain-containing protein" evidence="2">
    <location>
        <begin position="22"/>
        <end position="459"/>
    </location>
</feature>
<dbReference type="InterPro" id="IPR013108">
    <property type="entry name" value="Amidohydro_3"/>
</dbReference>
<dbReference type="Gene3D" id="2.30.40.10">
    <property type="entry name" value="Urease, subunit C, domain 1"/>
    <property type="match status" value="1"/>
</dbReference>
<dbReference type="PANTHER" id="PTHR43135">
    <property type="entry name" value="ALPHA-D-RIBOSE 1-METHYLPHOSPHONATE 5-TRIPHOSPHATE DIPHOSPHATASE"/>
    <property type="match status" value="1"/>
</dbReference>
<dbReference type="STRING" id="314225.ELI_12495"/>
<dbReference type="HOGENOM" id="CLU_046987_1_0_5"/>
<dbReference type="AlphaFoldDB" id="Q2N6V0"/>
<dbReference type="GO" id="GO:0016810">
    <property type="term" value="F:hydrolase activity, acting on carbon-nitrogen (but not peptide) bonds"/>
    <property type="evidence" value="ECO:0007669"/>
    <property type="project" value="InterPro"/>
</dbReference>
<dbReference type="Gene3D" id="3.20.20.140">
    <property type="entry name" value="Metal-dependent hydrolases"/>
    <property type="match status" value="1"/>
</dbReference>
<protein>
    <recommendedName>
        <fullName evidence="3">Amidohydrolase 3 domain-containing protein</fullName>
    </recommendedName>
</protein>
<evidence type="ECO:0000259" key="3">
    <source>
        <dbReference type="Pfam" id="PF07969"/>
    </source>
</evidence>
<dbReference type="RefSeq" id="WP_011415413.1">
    <property type="nucleotide sequence ID" value="NC_007722.1"/>
</dbReference>
<evidence type="ECO:0000256" key="1">
    <source>
        <dbReference type="SAM" id="MobiDB-lite"/>
    </source>
</evidence>
<feature type="domain" description="Amidohydrolase 3" evidence="3">
    <location>
        <begin position="317"/>
        <end position="421"/>
    </location>
</feature>
<name>Q2N6V0_ERYLH</name>
<dbReference type="KEGG" id="eli:ELI_12495"/>
<gene>
    <name evidence="4" type="ordered locus">ELI_12495</name>
</gene>
<dbReference type="InterPro" id="IPR032466">
    <property type="entry name" value="Metal_Hydrolase"/>
</dbReference>
<feature type="region of interest" description="Disordered" evidence="1">
    <location>
        <begin position="206"/>
        <end position="231"/>
    </location>
</feature>
<dbReference type="InterPro" id="IPR011059">
    <property type="entry name" value="Metal-dep_hydrolase_composite"/>
</dbReference>
<organism evidence="4 5">
    <name type="scientific">Erythrobacter litoralis (strain HTCC2594)</name>
    <dbReference type="NCBI Taxonomy" id="314225"/>
    <lineage>
        <taxon>Bacteria</taxon>
        <taxon>Pseudomonadati</taxon>
        <taxon>Pseudomonadota</taxon>
        <taxon>Alphaproteobacteria</taxon>
        <taxon>Sphingomonadales</taxon>
        <taxon>Erythrobacteraceae</taxon>
        <taxon>Erythrobacter/Porphyrobacter group</taxon>
        <taxon>Erythrobacter</taxon>
    </lineage>
</organism>
<keyword evidence="5" id="KW-1185">Reference proteome</keyword>
<dbReference type="eggNOG" id="COG1228">
    <property type="taxonomic scope" value="Bacteria"/>
</dbReference>
<reference evidence="5" key="1">
    <citation type="journal article" date="2009" name="J. Bacteriol.">
        <title>Complete genome sequence of Erythrobacter litoralis HTCC2594.</title>
        <authorList>
            <person name="Oh H.M."/>
            <person name="Giovannoni S.J."/>
            <person name="Ferriera S."/>
            <person name="Johnson J."/>
            <person name="Cho J.C."/>
        </authorList>
    </citation>
    <scope>NUCLEOTIDE SEQUENCE [LARGE SCALE GENOMIC DNA]</scope>
    <source>
        <strain evidence="5">HTCC2594</strain>
    </source>
</reference>
<evidence type="ECO:0000313" key="5">
    <source>
        <dbReference type="Proteomes" id="UP000008808"/>
    </source>
</evidence>
<dbReference type="InterPro" id="IPR051781">
    <property type="entry name" value="Metallo-dep_Hydrolase"/>
</dbReference>